<dbReference type="InterPro" id="IPR000195">
    <property type="entry name" value="Rab-GAP-TBC_dom"/>
</dbReference>
<evidence type="ECO:0000313" key="3">
    <source>
        <dbReference type="EMBL" id="GIM00405.1"/>
    </source>
</evidence>
<dbReference type="PANTHER" id="PTHR16110">
    <property type="entry name" value="TBC1 DOMAIN FAMILY MEMBER 19"/>
    <property type="match status" value="1"/>
</dbReference>
<feature type="region of interest" description="Disordered" evidence="1">
    <location>
        <begin position="385"/>
        <end position="413"/>
    </location>
</feature>
<feature type="compositionally biased region" description="Low complexity" evidence="1">
    <location>
        <begin position="385"/>
        <end position="397"/>
    </location>
</feature>
<dbReference type="SUPFAM" id="SSF47923">
    <property type="entry name" value="Ypt/Rab-GAP domain of gyp1p"/>
    <property type="match status" value="1"/>
</dbReference>
<evidence type="ECO:0000313" key="4">
    <source>
        <dbReference type="Proteomes" id="UP000722791"/>
    </source>
</evidence>
<dbReference type="AlphaFoldDB" id="A0A8J4G5F5"/>
<dbReference type="PANTHER" id="PTHR16110:SF1">
    <property type="entry name" value="TBC1 DOMAIN FAMILY MEMBER 19"/>
    <property type="match status" value="1"/>
</dbReference>
<gene>
    <name evidence="3" type="ORF">Vretimale_5170</name>
</gene>
<reference evidence="3" key="1">
    <citation type="journal article" date="2021" name="Proc. Natl. Acad. Sci. U.S.A.">
        <title>Three genomes in the algal genus Volvox reveal the fate of a haploid sex-determining region after a transition to homothallism.</title>
        <authorList>
            <person name="Yamamoto K."/>
            <person name="Hamaji T."/>
            <person name="Kawai-Toyooka H."/>
            <person name="Matsuzaki R."/>
            <person name="Takahashi F."/>
            <person name="Nishimura Y."/>
            <person name="Kawachi M."/>
            <person name="Noguchi H."/>
            <person name="Minakuchi Y."/>
            <person name="Umen J.G."/>
            <person name="Toyoda A."/>
            <person name="Nozaki H."/>
        </authorList>
    </citation>
    <scope>NUCLEOTIDE SEQUENCE</scope>
    <source>
        <strain evidence="3">NIES-3785</strain>
    </source>
</reference>
<dbReference type="SMART" id="SM00164">
    <property type="entry name" value="TBC"/>
    <property type="match status" value="1"/>
</dbReference>
<dbReference type="InterPro" id="IPR042507">
    <property type="entry name" value="TBC1D19"/>
</dbReference>
<sequence>MDAAVPYADTEPRLPEPLCAARTLLQRAVLQRLRELQLMVEWPLLRPPCTAAQMERLLAGGLRPSELAGVRNGPPLEYPRLPPSLQGLCLLGPMDFAVALATAGAPSLPQQQLAKLDWMPLSQTGRGGVAGSAVGGSGGGTGQEGALGWVSALPRSLGHMPGLPALAVLPWPAPKLSWLRGFFRDLNPKQRHVGVDDRSLPWFRDVKVAAARAVVSEGSVRGAATFNVFGVPHGVRAAVWETALGLRRPMLVAAITAAGPTSQAAGENGGASGGGGGGGGGSCGTGSGLDSSFGADDAARFERLCTQVLEQPLLLDVAVSEDVGPMVGDSEAFFLFEESVRAVLLAFQRDMNIAKHLSAPPLAQLHATNAVHAVLAATSTTAAAAATRDGGRDTTAAGQTKTAGDGPGGRKDHQPVLPYYPASGVLPFRGVSLLVAPLCYMYDSPSSSYQMFRALYCRYWSKLHSLSACGPPSPALPGLLRVFEALLQELDPQLVTHLCRLGLLPATLALPWITTAFSGALPVQEVLLLWDRIIGLDSLLPLPLLAAAVLCFRRHVLLSCTSPSEVVSALSDITQLRAVPLLQAVLFPGSGSDG</sequence>
<evidence type="ECO:0000259" key="2">
    <source>
        <dbReference type="PROSITE" id="PS50086"/>
    </source>
</evidence>
<protein>
    <recommendedName>
        <fullName evidence="2">Rab-GAP TBC domain-containing protein</fullName>
    </recommendedName>
</protein>
<feature type="compositionally biased region" description="Gly residues" evidence="1">
    <location>
        <begin position="267"/>
        <end position="281"/>
    </location>
</feature>
<feature type="region of interest" description="Disordered" evidence="1">
    <location>
        <begin position="261"/>
        <end position="281"/>
    </location>
</feature>
<comment type="caution">
    <text evidence="3">The sequence shown here is derived from an EMBL/GenBank/DDBJ whole genome shotgun (WGS) entry which is preliminary data.</text>
</comment>
<accession>A0A8J4G5F5</accession>
<dbReference type="PROSITE" id="PS50086">
    <property type="entry name" value="TBC_RABGAP"/>
    <property type="match status" value="1"/>
</dbReference>
<organism evidence="3 4">
    <name type="scientific">Volvox reticuliferus</name>
    <dbReference type="NCBI Taxonomy" id="1737510"/>
    <lineage>
        <taxon>Eukaryota</taxon>
        <taxon>Viridiplantae</taxon>
        <taxon>Chlorophyta</taxon>
        <taxon>core chlorophytes</taxon>
        <taxon>Chlorophyceae</taxon>
        <taxon>CS clade</taxon>
        <taxon>Chlamydomonadales</taxon>
        <taxon>Volvocaceae</taxon>
        <taxon>Volvox</taxon>
    </lineage>
</organism>
<dbReference type="Gene3D" id="1.10.472.80">
    <property type="entry name" value="Ypt/Rab-GAP domain of gyp1p, domain 3"/>
    <property type="match status" value="1"/>
</dbReference>
<dbReference type="Pfam" id="PF00566">
    <property type="entry name" value="RabGAP-TBC"/>
    <property type="match status" value="1"/>
</dbReference>
<name>A0A8J4G5F5_9CHLO</name>
<dbReference type="Proteomes" id="UP000722791">
    <property type="component" value="Unassembled WGS sequence"/>
</dbReference>
<evidence type="ECO:0000256" key="1">
    <source>
        <dbReference type="SAM" id="MobiDB-lite"/>
    </source>
</evidence>
<proteinExistence type="predicted"/>
<feature type="domain" description="Rab-GAP TBC" evidence="2">
    <location>
        <begin position="230"/>
        <end position="537"/>
    </location>
</feature>
<dbReference type="EMBL" id="BNCQ01000007">
    <property type="protein sequence ID" value="GIM00405.1"/>
    <property type="molecule type" value="Genomic_DNA"/>
</dbReference>
<dbReference type="InterPro" id="IPR035969">
    <property type="entry name" value="Rab-GAP_TBC_sf"/>
</dbReference>